<protein>
    <submittedName>
        <fullName evidence="3">Chromosome partitioning protein</fullName>
    </submittedName>
</protein>
<dbReference type="EMBL" id="JACHDB010000003">
    <property type="protein sequence ID" value="MBB5436328.1"/>
    <property type="molecule type" value="Genomic_DNA"/>
</dbReference>
<evidence type="ECO:0000313" key="4">
    <source>
        <dbReference type="Proteomes" id="UP000572635"/>
    </source>
</evidence>
<dbReference type="PANTHER" id="PTHR13696">
    <property type="entry name" value="P-LOOP CONTAINING NUCLEOSIDE TRIPHOSPHATE HYDROLASE"/>
    <property type="match status" value="1"/>
</dbReference>
<dbReference type="InterPro" id="IPR025669">
    <property type="entry name" value="AAA_dom"/>
</dbReference>
<dbReference type="Pfam" id="PF13614">
    <property type="entry name" value="AAA_31"/>
    <property type="match status" value="1"/>
</dbReference>
<dbReference type="RefSeq" id="WP_221332773.1">
    <property type="nucleotide sequence ID" value="NZ_JACHDB010000003.1"/>
</dbReference>
<accession>A0A7W8VHL1</accession>
<dbReference type="CDD" id="cd02042">
    <property type="entry name" value="ParAB_family"/>
    <property type="match status" value="1"/>
</dbReference>
<evidence type="ECO:0000256" key="1">
    <source>
        <dbReference type="SAM" id="MobiDB-lite"/>
    </source>
</evidence>
<evidence type="ECO:0000259" key="2">
    <source>
        <dbReference type="Pfam" id="PF13614"/>
    </source>
</evidence>
<dbReference type="PANTHER" id="PTHR13696:SF52">
    <property type="entry name" value="PARA FAMILY PROTEIN CT_582"/>
    <property type="match status" value="1"/>
</dbReference>
<gene>
    <name evidence="3" type="ORF">HDA36_006492</name>
</gene>
<comment type="caution">
    <text evidence="3">The sequence shown here is derived from an EMBL/GenBank/DDBJ whole genome shotgun (WGS) entry which is preliminary data.</text>
</comment>
<dbReference type="SUPFAM" id="SSF52540">
    <property type="entry name" value="P-loop containing nucleoside triphosphate hydrolases"/>
    <property type="match status" value="1"/>
</dbReference>
<dbReference type="InterPro" id="IPR027417">
    <property type="entry name" value="P-loop_NTPase"/>
</dbReference>
<keyword evidence="4" id="KW-1185">Reference proteome</keyword>
<evidence type="ECO:0000313" key="3">
    <source>
        <dbReference type="EMBL" id="MBB5436328.1"/>
    </source>
</evidence>
<proteinExistence type="predicted"/>
<sequence length="276" mass="29624">MTMTNKPKPKRSKRPKRIALGNQKGGVGKTTTTVNLAAAAARLGHRVLVGDLDPQCNTTTTMDCRIGDYTLAEVLDVDPATREVVPGSAAAAIVPAGEAWPAGIDVLPASPVLAVREQDTWDGREHRLARACEGVLDGYDVVLWDLPPNVGQMTVNGLVAADEVWVVTDPTRYGLDGVALIMGAIDRVQRYHHPGLAMGQIVINMHEPAREEPRFRAEEIRAKYGRLVYDEELPRAEVVRKATGAAAPLAAYGAEGRKAAEAVDRLAKRVLDGAVA</sequence>
<feature type="region of interest" description="Disordered" evidence="1">
    <location>
        <begin position="1"/>
        <end position="26"/>
    </location>
</feature>
<feature type="domain" description="AAA" evidence="2">
    <location>
        <begin position="16"/>
        <end position="196"/>
    </location>
</feature>
<name>A0A7W8VHL1_9ACTN</name>
<dbReference type="AlphaFoldDB" id="A0A7W8VHL1"/>
<dbReference type="Proteomes" id="UP000572635">
    <property type="component" value="Unassembled WGS sequence"/>
</dbReference>
<dbReference type="InterPro" id="IPR050678">
    <property type="entry name" value="DNA_Partitioning_ATPase"/>
</dbReference>
<organism evidence="3 4">
    <name type="scientific">Nocardiopsis composta</name>
    <dbReference type="NCBI Taxonomy" id="157465"/>
    <lineage>
        <taxon>Bacteria</taxon>
        <taxon>Bacillati</taxon>
        <taxon>Actinomycetota</taxon>
        <taxon>Actinomycetes</taxon>
        <taxon>Streptosporangiales</taxon>
        <taxon>Nocardiopsidaceae</taxon>
        <taxon>Nocardiopsis</taxon>
    </lineage>
</organism>
<feature type="compositionally biased region" description="Basic residues" evidence="1">
    <location>
        <begin position="7"/>
        <end position="17"/>
    </location>
</feature>
<reference evidence="3 4" key="1">
    <citation type="submission" date="2020-08" db="EMBL/GenBank/DDBJ databases">
        <title>Sequencing the genomes of 1000 actinobacteria strains.</title>
        <authorList>
            <person name="Klenk H.-P."/>
        </authorList>
    </citation>
    <scope>NUCLEOTIDE SEQUENCE [LARGE SCALE GENOMIC DNA]</scope>
    <source>
        <strain evidence="3 4">DSM 44551</strain>
    </source>
</reference>
<dbReference type="Gene3D" id="3.40.50.300">
    <property type="entry name" value="P-loop containing nucleotide triphosphate hydrolases"/>
    <property type="match status" value="1"/>
</dbReference>